<comment type="caution">
    <text evidence="14">The sequence shown here is derived from an EMBL/GenBank/DDBJ whole genome shotgun (WGS) entry which is preliminary data.</text>
</comment>
<feature type="signal peptide" evidence="13">
    <location>
        <begin position="1"/>
        <end position="17"/>
    </location>
</feature>
<evidence type="ECO:0000256" key="5">
    <source>
        <dbReference type="ARBA" id="ARBA00022679"/>
    </source>
</evidence>
<name>A0A4Z0YP97_9PEZI</name>
<evidence type="ECO:0000256" key="12">
    <source>
        <dbReference type="SAM" id="MobiDB-lite"/>
    </source>
</evidence>
<evidence type="ECO:0000256" key="1">
    <source>
        <dbReference type="ARBA" id="ARBA00004477"/>
    </source>
</evidence>
<feature type="transmembrane region" description="Helical" evidence="11">
    <location>
        <begin position="217"/>
        <end position="239"/>
    </location>
</feature>
<dbReference type="GO" id="GO:0000026">
    <property type="term" value="F:alpha-1,2-mannosyltransferase activity"/>
    <property type="evidence" value="ECO:0007669"/>
    <property type="project" value="TreeGrafter"/>
</dbReference>
<evidence type="ECO:0000256" key="6">
    <source>
        <dbReference type="ARBA" id="ARBA00022692"/>
    </source>
</evidence>
<dbReference type="Pfam" id="PF03901">
    <property type="entry name" value="Glyco_transf_22"/>
    <property type="match status" value="1"/>
</dbReference>
<protein>
    <recommendedName>
        <fullName evidence="11">Mannosyltransferase</fullName>
        <ecNumber evidence="11">2.4.1.-</ecNumber>
    </recommendedName>
</protein>
<feature type="chain" id="PRO_5021450131" description="Mannosyltransferase" evidence="13">
    <location>
        <begin position="18"/>
        <end position="649"/>
    </location>
</feature>
<feature type="region of interest" description="Disordered" evidence="12">
    <location>
        <begin position="627"/>
        <end position="649"/>
    </location>
</feature>
<dbReference type="GO" id="GO:0033617">
    <property type="term" value="P:mitochondrial respiratory chain complex IV assembly"/>
    <property type="evidence" value="ECO:0007669"/>
    <property type="project" value="InterPro"/>
</dbReference>
<keyword evidence="8 11" id="KW-1133">Transmembrane helix</keyword>
<evidence type="ECO:0000313" key="15">
    <source>
        <dbReference type="Proteomes" id="UP000297716"/>
    </source>
</evidence>
<dbReference type="GO" id="GO:0005789">
    <property type="term" value="C:endoplasmic reticulum membrane"/>
    <property type="evidence" value="ECO:0007669"/>
    <property type="project" value="UniProtKB-SubCell"/>
</dbReference>
<evidence type="ECO:0000313" key="14">
    <source>
        <dbReference type="EMBL" id="TGJ86139.1"/>
    </source>
</evidence>
<sequence length="649" mass="74541">MWRRIYLLLVLVRLWFALSPSYLHPDENFQGPEVIAGQIFKYPVRLTWEFTSDQPIRSVFPLWPVYGLPMLLLRWLWIGNGNDGEIPPIAVFWTLRVLMFIISFVLEDWAIHELVPARRHRQVAVLLVASSYVTWTFQTHTFSNSIETLVVLWSLVLIERILETAQSSSALASTVLGIVAVFGFFNRITFPAFLLIPGLRLIPHFINNGLDSRPLSLVIMTTSALFTLLIAISLDTSFYTPHSISWLDLYRNPVLTPWNNLRYNISPSNLAQHGVHPWYQHLLVNLPLLIGPAVGLLFTQPHLSLRFYSAISGVLVLSIFQHQEARFLLPTIPLLLSSIQLPKTGTYLKIWIAAWIAFNTILGLLMGVYHQGGIVPAQVFLSKQPDATQAIWWKTYMPPIWLLNGKNEFLRTEDVAGMAGDTLLEELERIATCDTPADRRNREYLKEKTGTYLIAPLSTTWLDPYLENKGLDGLRFREVWSYKKHLNLDDLDWAEDGTTKYSVSRAAYYQHERLLSIIRFVVKALLLPPTPFYCYQPRSTPPATREVDEVTMGGLNLEVFKFGMYVMFPIGIMFYFGTNLDERFSVPDFWPKPEQANRVPFEKDEIHAELQRLRTRRLYLRDRRLEAEASTRAKEDASHAGGNDEGRSS</sequence>
<dbReference type="Pfam" id="PF09803">
    <property type="entry name" value="Pet100"/>
    <property type="match status" value="1"/>
</dbReference>
<evidence type="ECO:0000256" key="8">
    <source>
        <dbReference type="ARBA" id="ARBA00022989"/>
    </source>
</evidence>
<organism evidence="14 15">
    <name type="scientific">Xylaria hypoxylon</name>
    <dbReference type="NCBI Taxonomy" id="37992"/>
    <lineage>
        <taxon>Eukaryota</taxon>
        <taxon>Fungi</taxon>
        <taxon>Dikarya</taxon>
        <taxon>Ascomycota</taxon>
        <taxon>Pezizomycotina</taxon>
        <taxon>Sordariomycetes</taxon>
        <taxon>Xylariomycetidae</taxon>
        <taxon>Xylariales</taxon>
        <taxon>Xylariaceae</taxon>
        <taxon>Xylaria</taxon>
    </lineage>
</organism>
<feature type="transmembrane region" description="Helical" evidence="11">
    <location>
        <begin position="89"/>
        <end position="106"/>
    </location>
</feature>
<keyword evidence="3" id="KW-0337">GPI-anchor biosynthesis</keyword>
<feature type="transmembrane region" description="Helical" evidence="11">
    <location>
        <begin position="170"/>
        <end position="196"/>
    </location>
</feature>
<feature type="transmembrane region" description="Helical" evidence="11">
    <location>
        <begin position="278"/>
        <end position="298"/>
    </location>
</feature>
<dbReference type="InterPro" id="IPR005599">
    <property type="entry name" value="GPI_mannosylTrfase"/>
</dbReference>
<evidence type="ECO:0000256" key="11">
    <source>
        <dbReference type="RuleBase" id="RU363075"/>
    </source>
</evidence>
<evidence type="ECO:0000256" key="2">
    <source>
        <dbReference type="ARBA" id="ARBA00004687"/>
    </source>
</evidence>
<evidence type="ECO:0000256" key="4">
    <source>
        <dbReference type="ARBA" id="ARBA00022676"/>
    </source>
</evidence>
<evidence type="ECO:0000256" key="10">
    <source>
        <dbReference type="ARBA" id="ARBA00038466"/>
    </source>
</evidence>
<feature type="transmembrane region" description="Helical" evidence="11">
    <location>
        <begin position="350"/>
        <end position="369"/>
    </location>
</feature>
<dbReference type="PANTHER" id="PTHR22760:SF3">
    <property type="entry name" value="GPI MANNOSYLTRANSFERASE 4"/>
    <property type="match status" value="1"/>
</dbReference>
<keyword evidence="9 11" id="KW-0472">Membrane</keyword>
<comment type="subcellular location">
    <subcellularLocation>
        <location evidence="1 11">Endoplasmic reticulum membrane</location>
        <topology evidence="1 11">Multi-pass membrane protein</topology>
    </subcellularLocation>
</comment>
<proteinExistence type="inferred from homology"/>
<dbReference type="InterPro" id="IPR018625">
    <property type="entry name" value="Pet100"/>
</dbReference>
<dbReference type="AlphaFoldDB" id="A0A4Z0YP97"/>
<evidence type="ECO:0000256" key="9">
    <source>
        <dbReference type="ARBA" id="ARBA00023136"/>
    </source>
</evidence>
<keyword evidence="13" id="KW-0732">Signal</keyword>
<evidence type="ECO:0000256" key="13">
    <source>
        <dbReference type="SAM" id="SignalP"/>
    </source>
</evidence>
<keyword evidence="7 11" id="KW-0256">Endoplasmic reticulum</keyword>
<dbReference type="EMBL" id="SKBN01000033">
    <property type="protein sequence ID" value="TGJ86139.1"/>
    <property type="molecule type" value="Genomic_DNA"/>
</dbReference>
<comment type="pathway">
    <text evidence="2">Glycolipid biosynthesis; glycosylphosphatidylinositol-anchor biosynthesis.</text>
</comment>
<dbReference type="EC" id="2.4.1.-" evidence="11"/>
<keyword evidence="15" id="KW-1185">Reference proteome</keyword>
<gene>
    <name evidence="14" type="ORF">E0Z10_g2664</name>
</gene>
<comment type="similarity">
    <text evidence="10">Belongs to the glycosyltransferase 22 family. PIGZ subfamily.</text>
</comment>
<keyword evidence="4 11" id="KW-0328">Glycosyltransferase</keyword>
<reference evidence="14 15" key="1">
    <citation type="submission" date="2019-03" db="EMBL/GenBank/DDBJ databases">
        <title>Draft genome sequence of Xylaria hypoxylon DSM 108379, a ubiquitous saprotrophic-parasitic fungi on hardwood.</title>
        <authorList>
            <person name="Buettner E."/>
            <person name="Leonhardt S."/>
            <person name="Gebauer A.M."/>
            <person name="Liers C."/>
            <person name="Hofrichter M."/>
            <person name="Kellner H."/>
        </authorList>
    </citation>
    <scope>NUCLEOTIDE SEQUENCE [LARGE SCALE GENOMIC DNA]</scope>
    <source>
        <strain evidence="14 15">DSM 108379</strain>
    </source>
</reference>
<keyword evidence="6 11" id="KW-0812">Transmembrane</keyword>
<dbReference type="OrthoDB" id="10066429at2759"/>
<dbReference type="Proteomes" id="UP000297716">
    <property type="component" value="Unassembled WGS sequence"/>
</dbReference>
<dbReference type="PANTHER" id="PTHR22760">
    <property type="entry name" value="GLYCOSYLTRANSFERASE"/>
    <property type="match status" value="1"/>
</dbReference>
<evidence type="ECO:0000256" key="7">
    <source>
        <dbReference type="ARBA" id="ARBA00022824"/>
    </source>
</evidence>
<dbReference type="GO" id="GO:0005739">
    <property type="term" value="C:mitochondrion"/>
    <property type="evidence" value="ECO:0007669"/>
    <property type="project" value="InterPro"/>
</dbReference>
<accession>A0A4Z0YP97</accession>
<feature type="transmembrane region" description="Helical" evidence="11">
    <location>
        <begin position="58"/>
        <end position="77"/>
    </location>
</feature>
<dbReference type="GO" id="GO:0006506">
    <property type="term" value="P:GPI anchor biosynthetic process"/>
    <property type="evidence" value="ECO:0007669"/>
    <property type="project" value="UniProtKB-KW"/>
</dbReference>
<evidence type="ECO:0000256" key="3">
    <source>
        <dbReference type="ARBA" id="ARBA00022502"/>
    </source>
</evidence>
<keyword evidence="5" id="KW-0808">Transferase</keyword>
<dbReference type="STRING" id="37992.A0A4Z0YP97"/>